<feature type="domain" description="Amine oxidase" evidence="1">
    <location>
        <begin position="19"/>
        <end position="456"/>
    </location>
</feature>
<comment type="caution">
    <text evidence="2">The sequence shown here is derived from an EMBL/GenBank/DDBJ whole genome shotgun (WGS) entry which is preliminary data.</text>
</comment>
<dbReference type="Proteomes" id="UP001329430">
    <property type="component" value="Chromosome 10"/>
</dbReference>
<dbReference type="InterPro" id="IPR002937">
    <property type="entry name" value="Amino_oxidase"/>
</dbReference>
<evidence type="ECO:0000313" key="2">
    <source>
        <dbReference type="EMBL" id="KAK5638326.1"/>
    </source>
</evidence>
<dbReference type="InterPro" id="IPR036188">
    <property type="entry name" value="FAD/NAD-bd_sf"/>
</dbReference>
<dbReference type="EMBL" id="JAVRBK010000010">
    <property type="protein sequence ID" value="KAK5638326.1"/>
    <property type="molecule type" value="Genomic_DNA"/>
</dbReference>
<dbReference type="SUPFAM" id="SSF51905">
    <property type="entry name" value="FAD/NAD(P)-binding domain"/>
    <property type="match status" value="1"/>
</dbReference>
<accession>A0AAN7V449</accession>
<reference evidence="2 3" key="1">
    <citation type="journal article" date="2024" name="Insects">
        <title>An Improved Chromosome-Level Genome Assembly of the Firefly Pyrocoelia pectoralis.</title>
        <authorList>
            <person name="Fu X."/>
            <person name="Meyer-Rochow V.B."/>
            <person name="Ballantyne L."/>
            <person name="Zhu X."/>
        </authorList>
    </citation>
    <scope>NUCLEOTIDE SEQUENCE [LARGE SCALE GENOMIC DNA]</scope>
    <source>
        <strain evidence="2">XCY_ONT2</strain>
    </source>
</reference>
<dbReference type="Gene3D" id="3.90.660.10">
    <property type="match status" value="1"/>
</dbReference>
<dbReference type="Gene3D" id="3.50.50.60">
    <property type="entry name" value="FAD/NAD(P)-binding domain"/>
    <property type="match status" value="1"/>
</dbReference>
<dbReference type="PANTHER" id="PTHR10742:SF398">
    <property type="entry name" value="AMINE OXIDASE DOMAIN-CONTAINING PROTEIN-RELATED"/>
    <property type="match status" value="1"/>
</dbReference>
<dbReference type="InterPro" id="IPR050281">
    <property type="entry name" value="Flavin_monoamine_oxidase"/>
</dbReference>
<name>A0AAN7V449_9COLE</name>
<gene>
    <name evidence="2" type="ORF">RI129_012621</name>
</gene>
<evidence type="ECO:0000313" key="3">
    <source>
        <dbReference type="Proteomes" id="UP001329430"/>
    </source>
</evidence>
<dbReference type="AlphaFoldDB" id="A0AAN7V449"/>
<dbReference type="PANTHER" id="PTHR10742">
    <property type="entry name" value="FLAVIN MONOAMINE OXIDASE"/>
    <property type="match status" value="1"/>
</dbReference>
<keyword evidence="3" id="KW-1185">Reference proteome</keyword>
<evidence type="ECO:0000259" key="1">
    <source>
        <dbReference type="Pfam" id="PF01593"/>
    </source>
</evidence>
<dbReference type="SUPFAM" id="SSF54373">
    <property type="entry name" value="FAD-linked reductases, C-terminal domain"/>
    <property type="match status" value="1"/>
</dbReference>
<protein>
    <recommendedName>
        <fullName evidence="1">Amine oxidase domain-containing protein</fullName>
    </recommendedName>
</protein>
<dbReference type="GO" id="GO:0046592">
    <property type="term" value="F:polyamine oxidase activity"/>
    <property type="evidence" value="ECO:0007669"/>
    <property type="project" value="TreeGrafter"/>
</dbReference>
<dbReference type="Pfam" id="PF01593">
    <property type="entry name" value="Amino_oxidase"/>
    <property type="match status" value="1"/>
</dbReference>
<organism evidence="2 3">
    <name type="scientific">Pyrocoelia pectoralis</name>
    <dbReference type="NCBI Taxonomy" id="417401"/>
    <lineage>
        <taxon>Eukaryota</taxon>
        <taxon>Metazoa</taxon>
        <taxon>Ecdysozoa</taxon>
        <taxon>Arthropoda</taxon>
        <taxon>Hexapoda</taxon>
        <taxon>Insecta</taxon>
        <taxon>Pterygota</taxon>
        <taxon>Neoptera</taxon>
        <taxon>Endopterygota</taxon>
        <taxon>Coleoptera</taxon>
        <taxon>Polyphaga</taxon>
        <taxon>Elateriformia</taxon>
        <taxon>Elateroidea</taxon>
        <taxon>Lampyridae</taxon>
        <taxon>Lampyrinae</taxon>
        <taxon>Pyrocoelia</taxon>
    </lineage>
</organism>
<proteinExistence type="predicted"/>
<sequence length="460" mass="51916">MSDFGRTNPSVIIIGAGASGTAAASKLYQNGIENITILEAENRIGGRIHSVAFDNLYIDLGAQWCHGEKGNVVYELVKDLDILKDDTFVTNLYHSSKGVIDEEFRNKIWEVFKSGKKAESLAKSLTESFEEEAWEDEGLAQECLEWLRKWALLNEGAFSWFNVSGRSDFEHCEGNLRLSWDGLGYKTILDILMCKFPVGRHPMPIESKIMLNKEVCQISWDEQAVVDCADGTTYVADHVIVTTSLGVLKNYHKTLFYPTLPQGKVEAIEVLGFDSVGKIYLHFPNRWWNDNFDNINFVWSEQDLEKTAEAFPHGPKKEGKSWITAIFAIHVVPKCPNLLVAQIAGEFVSEIENSPDELIIRGMGYILHKFLEKQHVPDKIIRENWYSNSHFHGAYSFQTVASQKRGCSQANILAQPLLTVDGKPTLLLAGEATHPKYYSTVHGAIQTGFREAERLIDFYK</sequence>